<dbReference type="Pfam" id="PF14420">
    <property type="entry name" value="Clr5"/>
    <property type="match status" value="1"/>
</dbReference>
<keyword evidence="4" id="KW-1185">Reference proteome</keyword>
<proteinExistence type="predicted"/>
<name>A0A6A5TR81_9PLEO</name>
<dbReference type="OrthoDB" id="5308957at2759"/>
<organism evidence="3 4">
    <name type="scientific">Byssothecium circinans</name>
    <dbReference type="NCBI Taxonomy" id="147558"/>
    <lineage>
        <taxon>Eukaryota</taxon>
        <taxon>Fungi</taxon>
        <taxon>Dikarya</taxon>
        <taxon>Ascomycota</taxon>
        <taxon>Pezizomycotina</taxon>
        <taxon>Dothideomycetes</taxon>
        <taxon>Pleosporomycetidae</taxon>
        <taxon>Pleosporales</taxon>
        <taxon>Massarineae</taxon>
        <taxon>Massarinaceae</taxon>
        <taxon>Byssothecium</taxon>
    </lineage>
</organism>
<feature type="region of interest" description="Disordered" evidence="1">
    <location>
        <begin position="1"/>
        <end position="22"/>
    </location>
</feature>
<evidence type="ECO:0000256" key="1">
    <source>
        <dbReference type="SAM" id="MobiDB-lite"/>
    </source>
</evidence>
<dbReference type="PANTHER" id="PTHR38788:SF3">
    <property type="entry name" value="CLR5 DOMAIN-CONTAINING PROTEIN"/>
    <property type="match status" value="1"/>
</dbReference>
<feature type="compositionally biased region" description="Polar residues" evidence="1">
    <location>
        <begin position="7"/>
        <end position="20"/>
    </location>
</feature>
<protein>
    <recommendedName>
        <fullName evidence="2">Clr5 domain-containing protein</fullName>
    </recommendedName>
</protein>
<evidence type="ECO:0000259" key="2">
    <source>
        <dbReference type="Pfam" id="PF14420"/>
    </source>
</evidence>
<dbReference type="InterPro" id="IPR025676">
    <property type="entry name" value="Clr5_dom"/>
</dbReference>
<dbReference type="Proteomes" id="UP000800035">
    <property type="component" value="Unassembled WGS sequence"/>
</dbReference>
<reference evidence="3" key="1">
    <citation type="journal article" date="2020" name="Stud. Mycol.">
        <title>101 Dothideomycetes genomes: a test case for predicting lifestyles and emergence of pathogens.</title>
        <authorList>
            <person name="Haridas S."/>
            <person name="Albert R."/>
            <person name="Binder M."/>
            <person name="Bloem J."/>
            <person name="Labutti K."/>
            <person name="Salamov A."/>
            <person name="Andreopoulos B."/>
            <person name="Baker S."/>
            <person name="Barry K."/>
            <person name="Bills G."/>
            <person name="Bluhm B."/>
            <person name="Cannon C."/>
            <person name="Castanera R."/>
            <person name="Culley D."/>
            <person name="Daum C."/>
            <person name="Ezra D."/>
            <person name="Gonzalez J."/>
            <person name="Henrissat B."/>
            <person name="Kuo A."/>
            <person name="Liang C."/>
            <person name="Lipzen A."/>
            <person name="Lutzoni F."/>
            <person name="Magnuson J."/>
            <person name="Mondo S."/>
            <person name="Nolan M."/>
            <person name="Ohm R."/>
            <person name="Pangilinan J."/>
            <person name="Park H.-J."/>
            <person name="Ramirez L."/>
            <person name="Alfaro M."/>
            <person name="Sun H."/>
            <person name="Tritt A."/>
            <person name="Yoshinaga Y."/>
            <person name="Zwiers L.-H."/>
            <person name="Turgeon B."/>
            <person name="Goodwin S."/>
            <person name="Spatafora J."/>
            <person name="Crous P."/>
            <person name="Grigoriev I."/>
        </authorList>
    </citation>
    <scope>NUCLEOTIDE SEQUENCE</scope>
    <source>
        <strain evidence="3">CBS 675.92</strain>
    </source>
</reference>
<dbReference type="PANTHER" id="PTHR38788">
    <property type="entry name" value="CLR5 DOMAIN-CONTAINING PROTEIN"/>
    <property type="match status" value="1"/>
</dbReference>
<dbReference type="AlphaFoldDB" id="A0A6A5TR81"/>
<feature type="domain" description="Clr5" evidence="2">
    <location>
        <begin position="61"/>
        <end position="113"/>
    </location>
</feature>
<sequence length="324" mass="37059">MPCNILHTHQTLSHQGTHSRPISEGDQAALVASSFSMNAAPLVLSSPAARNPKSNASMYCPQTWDRLKTQLHDLYIQQQRPLGSVKEIMLWRYRFRPSDRMYKQKFKEWGWAKNGRFSRSATNNYKAPQRGRSGHNYVSHRADIPAWIHFSSTPEQYDKMNLAIHCYIDGHFCASSKRWERRTFDIASSDGTTSRLGAWHGMHEKCNNASILIRWNAPGHAFSQLRKMCEDAATIISHDDPAALVYLWPICVDLAGFRHMMPTLEMDILRLALNYLKCRVGELYGGRHPVFLLLESLCAIPHIEIEEALQVGYETSIRAFETVK</sequence>
<gene>
    <name evidence="3" type="ORF">CC80DRAFT_536664</name>
</gene>
<dbReference type="EMBL" id="ML976997">
    <property type="protein sequence ID" value="KAF1954908.1"/>
    <property type="molecule type" value="Genomic_DNA"/>
</dbReference>
<accession>A0A6A5TR81</accession>
<evidence type="ECO:0000313" key="3">
    <source>
        <dbReference type="EMBL" id="KAF1954908.1"/>
    </source>
</evidence>
<evidence type="ECO:0000313" key="4">
    <source>
        <dbReference type="Proteomes" id="UP000800035"/>
    </source>
</evidence>